<name>A0A1I7WVA0_HETBA</name>
<keyword evidence="2" id="KW-1185">Reference proteome</keyword>
<organism evidence="2 3">
    <name type="scientific">Heterorhabditis bacteriophora</name>
    <name type="common">Entomopathogenic nematode worm</name>
    <dbReference type="NCBI Taxonomy" id="37862"/>
    <lineage>
        <taxon>Eukaryota</taxon>
        <taxon>Metazoa</taxon>
        <taxon>Ecdysozoa</taxon>
        <taxon>Nematoda</taxon>
        <taxon>Chromadorea</taxon>
        <taxon>Rhabditida</taxon>
        <taxon>Rhabditina</taxon>
        <taxon>Rhabditomorpha</taxon>
        <taxon>Strongyloidea</taxon>
        <taxon>Heterorhabditidae</taxon>
        <taxon>Heterorhabditis</taxon>
    </lineage>
</organism>
<keyword evidence="1" id="KW-1133">Transmembrane helix</keyword>
<proteinExistence type="predicted"/>
<keyword evidence="1" id="KW-0472">Membrane</keyword>
<dbReference type="Proteomes" id="UP000095283">
    <property type="component" value="Unplaced"/>
</dbReference>
<accession>A0A1I7WVA0</accession>
<evidence type="ECO:0000256" key="1">
    <source>
        <dbReference type="SAM" id="Phobius"/>
    </source>
</evidence>
<dbReference type="AlphaFoldDB" id="A0A1I7WVA0"/>
<sequence length="72" mass="8077">MVFAIVIDVNISMLSPGHDHNRAADSSYLTACQVIDGFLKKGVAIIPRQQFVLVSYLSLVLSLYFTYFNAFF</sequence>
<feature type="transmembrane region" description="Helical" evidence="1">
    <location>
        <begin position="51"/>
        <end position="70"/>
    </location>
</feature>
<evidence type="ECO:0000313" key="3">
    <source>
        <dbReference type="WBParaSite" id="Hba_09129"/>
    </source>
</evidence>
<reference evidence="3" key="1">
    <citation type="submission" date="2016-11" db="UniProtKB">
        <authorList>
            <consortium name="WormBaseParasite"/>
        </authorList>
    </citation>
    <scope>IDENTIFICATION</scope>
</reference>
<keyword evidence="1" id="KW-0812">Transmembrane</keyword>
<dbReference type="WBParaSite" id="Hba_09129">
    <property type="protein sequence ID" value="Hba_09129"/>
    <property type="gene ID" value="Hba_09129"/>
</dbReference>
<evidence type="ECO:0000313" key="2">
    <source>
        <dbReference type="Proteomes" id="UP000095283"/>
    </source>
</evidence>
<protein>
    <submittedName>
        <fullName evidence="3">Ku_N domain-containing protein</fullName>
    </submittedName>
</protein>